<reference evidence="2" key="1">
    <citation type="submission" date="2021-02" db="EMBL/GenBank/DDBJ databases">
        <authorList>
            <person name="Steward A R."/>
        </authorList>
    </citation>
    <scope>NUCLEOTIDE SEQUENCE</scope>
</reference>
<evidence type="ECO:0008006" key="4">
    <source>
        <dbReference type="Google" id="ProtNLM"/>
    </source>
</evidence>
<proteinExistence type="predicted"/>
<keyword evidence="3" id="KW-1185">Reference proteome</keyword>
<accession>A0A821KQC0</accession>
<gene>
    <name evidence="2" type="ORF">PMACD_LOCUS55</name>
</gene>
<dbReference type="OrthoDB" id="7425386at2759"/>
<dbReference type="Proteomes" id="UP000663880">
    <property type="component" value="Unassembled WGS sequence"/>
</dbReference>
<name>A0A821KQC0_9NEOP</name>
<evidence type="ECO:0000313" key="3">
    <source>
        <dbReference type="Proteomes" id="UP000663880"/>
    </source>
</evidence>
<evidence type="ECO:0000313" key="2">
    <source>
        <dbReference type="EMBL" id="CAF4741686.1"/>
    </source>
</evidence>
<dbReference type="EMBL" id="CAJOBZ010000001">
    <property type="protein sequence ID" value="CAF4741686.1"/>
    <property type="molecule type" value="Genomic_DNA"/>
</dbReference>
<evidence type="ECO:0000256" key="1">
    <source>
        <dbReference type="SAM" id="MobiDB-lite"/>
    </source>
</evidence>
<feature type="region of interest" description="Disordered" evidence="1">
    <location>
        <begin position="58"/>
        <end position="79"/>
    </location>
</feature>
<sequence>MANTNSSAVFFLGTRAHYQTDQPRVWFIRAEAVLGPQKIADEAQFQIVVSKLDTKTDWRNGDRRPKTVATSSPYARSRTGEIPDDTLRILWQSHLTTSVRAVLAVSETKDMDNLATVADKIMEASQQPQISEFSSPQPIRRNSQQVLDPETYDSGNTSTETLCQNDEQLWKDQENESPNCNQSGWCYGSDINVNFDTGVKKRLNRHDEAVSDIKPALLNMSQESDLEKDKPRRKFLSFLSSLTWRKRRSNVQYLQHLENVLTTCTYRESCRCLDCQVS</sequence>
<protein>
    <recommendedName>
        <fullName evidence="4">DUF4802 domain-containing protein</fullName>
    </recommendedName>
</protein>
<organism evidence="2 3">
    <name type="scientific">Pieris macdunnoughi</name>
    <dbReference type="NCBI Taxonomy" id="345717"/>
    <lineage>
        <taxon>Eukaryota</taxon>
        <taxon>Metazoa</taxon>
        <taxon>Ecdysozoa</taxon>
        <taxon>Arthropoda</taxon>
        <taxon>Hexapoda</taxon>
        <taxon>Insecta</taxon>
        <taxon>Pterygota</taxon>
        <taxon>Neoptera</taxon>
        <taxon>Endopterygota</taxon>
        <taxon>Lepidoptera</taxon>
        <taxon>Glossata</taxon>
        <taxon>Ditrysia</taxon>
        <taxon>Papilionoidea</taxon>
        <taxon>Pieridae</taxon>
        <taxon>Pierinae</taxon>
        <taxon>Pieris</taxon>
    </lineage>
</organism>
<dbReference type="AlphaFoldDB" id="A0A821KQC0"/>
<comment type="caution">
    <text evidence="2">The sequence shown here is derived from an EMBL/GenBank/DDBJ whole genome shotgun (WGS) entry which is preliminary data.</text>
</comment>